<dbReference type="GO" id="GO:0030424">
    <property type="term" value="C:axon"/>
    <property type="evidence" value="ECO:0007669"/>
    <property type="project" value="TreeGrafter"/>
</dbReference>
<dbReference type="GO" id="GO:0008049">
    <property type="term" value="P:male courtship behavior"/>
    <property type="evidence" value="ECO:0007669"/>
    <property type="project" value="TreeGrafter"/>
</dbReference>
<evidence type="ECO:0000256" key="3">
    <source>
        <dbReference type="ARBA" id="ARBA00022692"/>
    </source>
</evidence>
<feature type="transmembrane region" description="Helical" evidence="7">
    <location>
        <begin position="551"/>
        <end position="570"/>
    </location>
</feature>
<dbReference type="OrthoDB" id="6366728at2759"/>
<feature type="transmembrane region" description="Helical" evidence="7">
    <location>
        <begin position="590"/>
        <end position="617"/>
    </location>
</feature>
<keyword evidence="6" id="KW-0675">Receptor</keyword>
<dbReference type="PANTHER" id="PTHR21143:SF133">
    <property type="entry name" value="GUSTATORY AND PHEROMONE RECEPTOR 32A-RELATED"/>
    <property type="match status" value="1"/>
</dbReference>
<dbReference type="Pfam" id="PF08395">
    <property type="entry name" value="7tm_7"/>
    <property type="match status" value="2"/>
</dbReference>
<dbReference type="InterPro" id="IPR013604">
    <property type="entry name" value="7TM_chemorcpt"/>
</dbReference>
<dbReference type="AlphaFoldDB" id="A0A8J2S9C2"/>
<evidence type="ECO:0000256" key="1">
    <source>
        <dbReference type="ARBA" id="ARBA00004651"/>
    </source>
</evidence>
<keyword evidence="9" id="KW-1185">Reference proteome</keyword>
<feature type="transmembrane region" description="Helical" evidence="7">
    <location>
        <begin position="171"/>
        <end position="190"/>
    </location>
</feature>
<evidence type="ECO:0000313" key="9">
    <source>
        <dbReference type="Proteomes" id="UP000789390"/>
    </source>
</evidence>
<evidence type="ECO:0000256" key="4">
    <source>
        <dbReference type="ARBA" id="ARBA00022989"/>
    </source>
</evidence>
<feature type="transmembrane region" description="Helical" evidence="7">
    <location>
        <begin position="210"/>
        <end position="233"/>
    </location>
</feature>
<reference evidence="8" key="1">
    <citation type="submission" date="2021-11" db="EMBL/GenBank/DDBJ databases">
        <authorList>
            <person name="Schell T."/>
        </authorList>
    </citation>
    <scope>NUCLEOTIDE SEQUENCE</scope>
    <source>
        <strain evidence="8">M5</strain>
    </source>
</reference>
<proteinExistence type="predicted"/>
<evidence type="ECO:0000256" key="7">
    <source>
        <dbReference type="SAM" id="Phobius"/>
    </source>
</evidence>
<dbReference type="GO" id="GO:0050909">
    <property type="term" value="P:sensory perception of taste"/>
    <property type="evidence" value="ECO:0007669"/>
    <property type="project" value="InterPro"/>
</dbReference>
<dbReference type="GO" id="GO:0030425">
    <property type="term" value="C:dendrite"/>
    <property type="evidence" value="ECO:0007669"/>
    <property type="project" value="TreeGrafter"/>
</dbReference>
<organism evidence="8 9">
    <name type="scientific">Daphnia galeata</name>
    <dbReference type="NCBI Taxonomy" id="27404"/>
    <lineage>
        <taxon>Eukaryota</taxon>
        <taxon>Metazoa</taxon>
        <taxon>Ecdysozoa</taxon>
        <taxon>Arthropoda</taxon>
        <taxon>Crustacea</taxon>
        <taxon>Branchiopoda</taxon>
        <taxon>Diplostraca</taxon>
        <taxon>Cladocera</taxon>
        <taxon>Anomopoda</taxon>
        <taxon>Daphniidae</taxon>
        <taxon>Daphnia</taxon>
    </lineage>
</organism>
<accession>A0A8J2S9C2</accession>
<feature type="transmembrane region" description="Helical" evidence="7">
    <location>
        <begin position="324"/>
        <end position="343"/>
    </location>
</feature>
<name>A0A8J2S9C2_9CRUS</name>
<evidence type="ECO:0008006" key="10">
    <source>
        <dbReference type="Google" id="ProtNLM"/>
    </source>
</evidence>
<evidence type="ECO:0000256" key="2">
    <source>
        <dbReference type="ARBA" id="ARBA00022475"/>
    </source>
</evidence>
<feature type="transmembrane region" description="Helical" evidence="7">
    <location>
        <begin position="127"/>
        <end position="146"/>
    </location>
</feature>
<evidence type="ECO:0000256" key="5">
    <source>
        <dbReference type="ARBA" id="ARBA00023136"/>
    </source>
</evidence>
<keyword evidence="3 7" id="KW-0812">Transmembrane</keyword>
<dbReference type="GO" id="GO:0005886">
    <property type="term" value="C:plasma membrane"/>
    <property type="evidence" value="ECO:0007669"/>
    <property type="project" value="UniProtKB-SubCell"/>
</dbReference>
<feature type="transmembrane region" description="Helical" evidence="7">
    <location>
        <begin position="70"/>
        <end position="92"/>
    </location>
</feature>
<evidence type="ECO:0000256" key="6">
    <source>
        <dbReference type="ARBA" id="ARBA00023170"/>
    </source>
</evidence>
<dbReference type="PANTHER" id="PTHR21143">
    <property type="entry name" value="INVERTEBRATE GUSTATORY RECEPTOR"/>
    <property type="match status" value="1"/>
</dbReference>
<sequence>MSANNFISQAVMAFQASSFLEETKIQPPYSTISWEWSIRPMIIWLRIIGVDLPGCSATSSIQRNRRWLILVYRIFWFLCHISCQIHILHYMYPMLLRALLHNEIDNLISFLDTSTAIWNMIIDFANYSIHGIGIHLILLTVIRVQWIDTIKTFQRLNIIFADENWIRIRKISFVGVIYVILQISLLTYTVVTMDSHWDENLSDETQNPRIIFITITWTLSITYPLTTIVMFIIHCYTSSLAFDVIGKEIKRFEIQIIDDKDQDISVFLRVIKQKYLIACDAVDSINNTFGRMLLLSTTFSIVAIINISYAIFRLKNDMSLANSVFLAYTFVYLPFICFAADHISNKAENMVKKLMRLKYADEPLKGNEMEMEFLILDVTQTIPHINANGYFNVNKRLLTQCKITAYIVISQVAMAIHASSFSDETRIQPPHSSICWEWSIRPMIIWLRIIGVDLPGCSTSSVQRTRRWLILVYRLLRALLHNQIDNLISFLDTSTAIWNMIIDFANYSIHGIGIHLILLTVIRVQWIDTIKTFQRLNIIFADENWIRIRKISFVGVIYVILQISLFTFTVTMESNSDENLSNETRNPRIIFMNIAAWTLSMIYPLTTIVVFIIHCYASSLAFDLIRKEIERFEIQIINGRDQNISVFLSVFKQKYLTACDAVDSINRIFGRMLLLSTTFFFLAIINVSYANFGMDNPTMTLGGALFLLFIFVHLPFICFAANHISDKAENMVKALIRLKCTDESLTVHEMLEIEFLILDVSQTIPQIDANGYFKVSKRLLPQVIGTTLTYYFILCQFEASEKLNKPEDN</sequence>
<feature type="transmembrane region" description="Helical" evidence="7">
    <location>
        <begin position="673"/>
        <end position="692"/>
    </location>
</feature>
<keyword evidence="2" id="KW-1003">Cell membrane</keyword>
<dbReference type="EMBL" id="CAKKLH010000319">
    <property type="protein sequence ID" value="CAH0111932.1"/>
    <property type="molecule type" value="Genomic_DNA"/>
</dbReference>
<gene>
    <name evidence="8" type="ORF">DGAL_LOCUS15589</name>
</gene>
<dbReference type="Proteomes" id="UP000789390">
    <property type="component" value="Unassembled WGS sequence"/>
</dbReference>
<comment type="caution">
    <text evidence="8">The sequence shown here is derived from an EMBL/GenBank/DDBJ whole genome shotgun (WGS) entry which is preliminary data.</text>
</comment>
<evidence type="ECO:0000313" key="8">
    <source>
        <dbReference type="EMBL" id="CAH0111932.1"/>
    </source>
</evidence>
<protein>
    <recommendedName>
        <fullName evidence="10">Gustatory receptor</fullName>
    </recommendedName>
</protein>
<dbReference type="GO" id="GO:0043025">
    <property type="term" value="C:neuronal cell body"/>
    <property type="evidence" value="ECO:0007669"/>
    <property type="project" value="TreeGrafter"/>
</dbReference>
<dbReference type="GO" id="GO:0007635">
    <property type="term" value="P:chemosensory behavior"/>
    <property type="evidence" value="ECO:0007669"/>
    <property type="project" value="TreeGrafter"/>
</dbReference>
<keyword evidence="4 7" id="KW-1133">Transmembrane helix</keyword>
<keyword evidence="5 7" id="KW-0472">Membrane</keyword>
<feature type="transmembrane region" description="Helical" evidence="7">
    <location>
        <begin position="704"/>
        <end position="724"/>
    </location>
</feature>
<comment type="subcellular location">
    <subcellularLocation>
        <location evidence="1">Cell membrane</location>
        <topology evidence="1">Multi-pass membrane protein</topology>
    </subcellularLocation>
</comment>
<feature type="transmembrane region" description="Helical" evidence="7">
    <location>
        <begin position="293"/>
        <end position="312"/>
    </location>
</feature>